<dbReference type="RefSeq" id="XP_043005565.1">
    <property type="nucleotide sequence ID" value="XM_043155783.1"/>
</dbReference>
<dbReference type="GeneID" id="66079879"/>
<comment type="caution">
    <text evidence="2">The sequence shown here is derived from an EMBL/GenBank/DDBJ whole genome shotgun (WGS) entry which is preliminary data.</text>
</comment>
<keyword evidence="3" id="KW-1185">Reference proteome</keyword>
<protein>
    <submittedName>
        <fullName evidence="2">Uncharacterized protein</fullName>
    </submittedName>
</protein>
<dbReference type="EMBL" id="CM032187">
    <property type="protein sequence ID" value="KAG7089095.1"/>
    <property type="molecule type" value="Genomic_DNA"/>
</dbReference>
<feature type="region of interest" description="Disordered" evidence="1">
    <location>
        <begin position="12"/>
        <end position="32"/>
    </location>
</feature>
<dbReference type="KEGG" id="more:E1B28_010804"/>
<proteinExistence type="predicted"/>
<dbReference type="AlphaFoldDB" id="A0A9P7RTI3"/>
<sequence>MRYDRGKGCVIEVGENNGVGDPPPPSPPTNVSAVPNLVHLSLKKKPGSGALLDATGNGEPISVQEIGWVGDRPNPRRRSSAAVSGVSQIPNGGDRTLVM</sequence>
<evidence type="ECO:0000256" key="1">
    <source>
        <dbReference type="SAM" id="MobiDB-lite"/>
    </source>
</evidence>
<name>A0A9P7RTI3_9AGAR</name>
<evidence type="ECO:0000313" key="2">
    <source>
        <dbReference type="EMBL" id="KAG7089095.1"/>
    </source>
</evidence>
<reference evidence="2" key="1">
    <citation type="journal article" date="2021" name="Genome Biol. Evol.">
        <title>The assembled and annotated genome of the fairy-ring fungus Marasmius oreades.</title>
        <authorList>
            <person name="Hiltunen M."/>
            <person name="Ament-Velasquez S.L."/>
            <person name="Johannesson H."/>
        </authorList>
    </citation>
    <scope>NUCLEOTIDE SEQUENCE</scope>
    <source>
        <strain evidence="2">03SP1</strain>
    </source>
</reference>
<dbReference type="Proteomes" id="UP001049176">
    <property type="component" value="Chromosome 7"/>
</dbReference>
<feature type="region of interest" description="Disordered" evidence="1">
    <location>
        <begin position="67"/>
        <end position="99"/>
    </location>
</feature>
<accession>A0A9P7RTI3</accession>
<gene>
    <name evidence="2" type="ORF">E1B28_010804</name>
</gene>
<organism evidence="2 3">
    <name type="scientific">Marasmius oreades</name>
    <name type="common">fairy-ring Marasmius</name>
    <dbReference type="NCBI Taxonomy" id="181124"/>
    <lineage>
        <taxon>Eukaryota</taxon>
        <taxon>Fungi</taxon>
        <taxon>Dikarya</taxon>
        <taxon>Basidiomycota</taxon>
        <taxon>Agaricomycotina</taxon>
        <taxon>Agaricomycetes</taxon>
        <taxon>Agaricomycetidae</taxon>
        <taxon>Agaricales</taxon>
        <taxon>Marasmiineae</taxon>
        <taxon>Marasmiaceae</taxon>
        <taxon>Marasmius</taxon>
    </lineage>
</organism>
<evidence type="ECO:0000313" key="3">
    <source>
        <dbReference type="Proteomes" id="UP001049176"/>
    </source>
</evidence>